<protein>
    <recommendedName>
        <fullName evidence="1">PIN domain-containing protein</fullName>
    </recommendedName>
</protein>
<name>A0A977K9X2_9CREN</name>
<sequence>MIVLDVSVLIDALFNKDPKRYEKALEFLRYIEDLPLYAPRIMEVELIAVSRRLGYKAEREKLLKLSKKFKLLKEDDIFNLAIYVADNIHPRAVDAYYIATAIATNSIIVANDKLLVKNSRQSGIEAYYLIEEYNKTINRIKELRKNLKG</sequence>
<reference evidence="2" key="1">
    <citation type="submission" date="2013-11" db="EMBL/GenBank/DDBJ databases">
        <title>Comparative genomics of Ignicoccus.</title>
        <authorList>
            <person name="Podar M."/>
        </authorList>
    </citation>
    <scope>NUCLEOTIDE SEQUENCE</scope>
    <source>
        <strain evidence="2">DSM 13166</strain>
    </source>
</reference>
<gene>
    <name evidence="2" type="ORF">IPA_07500</name>
</gene>
<accession>A0A977K9X2</accession>
<organism evidence="2 3">
    <name type="scientific">Ignicoccus pacificus DSM 13166</name>
    <dbReference type="NCBI Taxonomy" id="940294"/>
    <lineage>
        <taxon>Archaea</taxon>
        <taxon>Thermoproteota</taxon>
        <taxon>Thermoprotei</taxon>
        <taxon>Desulfurococcales</taxon>
        <taxon>Desulfurococcaceae</taxon>
        <taxon>Ignicoccus</taxon>
    </lineage>
</organism>
<dbReference type="AlphaFoldDB" id="A0A977K9X2"/>
<dbReference type="InterPro" id="IPR029060">
    <property type="entry name" value="PIN-like_dom_sf"/>
</dbReference>
<dbReference type="Pfam" id="PF01850">
    <property type="entry name" value="PIN"/>
    <property type="match status" value="1"/>
</dbReference>
<dbReference type="Gene3D" id="3.40.50.1010">
    <property type="entry name" value="5'-nuclease"/>
    <property type="match status" value="1"/>
</dbReference>
<dbReference type="EMBL" id="CP006868">
    <property type="protein sequence ID" value="UXD21742.1"/>
    <property type="molecule type" value="Genomic_DNA"/>
</dbReference>
<dbReference type="Proteomes" id="UP001063698">
    <property type="component" value="Chromosome"/>
</dbReference>
<evidence type="ECO:0000313" key="3">
    <source>
        <dbReference type="Proteomes" id="UP001063698"/>
    </source>
</evidence>
<evidence type="ECO:0000313" key="2">
    <source>
        <dbReference type="EMBL" id="UXD21742.1"/>
    </source>
</evidence>
<dbReference type="KEGG" id="ipc:IPA_07500"/>
<dbReference type="InterPro" id="IPR002716">
    <property type="entry name" value="PIN_dom"/>
</dbReference>
<proteinExistence type="predicted"/>
<evidence type="ECO:0000259" key="1">
    <source>
        <dbReference type="Pfam" id="PF01850"/>
    </source>
</evidence>
<feature type="domain" description="PIN" evidence="1">
    <location>
        <begin position="2"/>
        <end position="114"/>
    </location>
</feature>
<keyword evidence="3" id="KW-1185">Reference proteome</keyword>
<dbReference type="SUPFAM" id="SSF88723">
    <property type="entry name" value="PIN domain-like"/>
    <property type="match status" value="1"/>
</dbReference>